<evidence type="ECO:0000256" key="3">
    <source>
        <dbReference type="SAM" id="Phobius"/>
    </source>
</evidence>
<keyword evidence="2" id="KW-0808">Transferase</keyword>
<reference evidence="4" key="1">
    <citation type="journal article" date="2014" name="Genome Announc.">
        <title>De novo whole-genome sequence and genome annotation of Lichtheimia ramosa.</title>
        <authorList>
            <person name="Linde J."/>
            <person name="Schwartze V."/>
            <person name="Binder U."/>
            <person name="Lass-Florl C."/>
            <person name="Voigt K."/>
            <person name="Horn F."/>
        </authorList>
    </citation>
    <scope>NUCLEOTIDE SEQUENCE</scope>
    <source>
        <strain evidence="4">JMRC FSU:6197</strain>
    </source>
</reference>
<dbReference type="InterPro" id="IPR029044">
    <property type="entry name" value="Nucleotide-diphossugar_trans"/>
</dbReference>
<dbReference type="GO" id="GO:0000026">
    <property type="term" value="F:alpha-1,2-mannosyltransferase activity"/>
    <property type="evidence" value="ECO:0007669"/>
    <property type="project" value="TreeGrafter"/>
</dbReference>
<dbReference type="Gene3D" id="3.90.550.10">
    <property type="entry name" value="Spore Coat Polysaccharide Biosynthesis Protein SpsA, Chain A"/>
    <property type="match status" value="1"/>
</dbReference>
<evidence type="ECO:0000256" key="1">
    <source>
        <dbReference type="ARBA" id="ARBA00007677"/>
    </source>
</evidence>
<dbReference type="PIRSF" id="PIRSF018153">
    <property type="entry name" value="Glyco_trans_15"/>
    <property type="match status" value="1"/>
</dbReference>
<dbReference type="InterPro" id="IPR002685">
    <property type="entry name" value="Glyco_trans_15"/>
</dbReference>
<sequence>MLHPSESNSILKATTTPLRRGRLLIRPATIRVLAFLTLVALVILLSIDNLKRMFQNESILGDDSRMMIQSLCQQHMKQSGSMLDISNQLLLEHQRAPHTANEDHILMDAVIDNDIWKDLPVKGAFYMVIESGDLQRIRSTIRSVEDRFNHQFRYPWILLSNQYLTASFRKYITKLTKSPIFFGKIDAEVWDYPTWVSGSRAEEYIKFFSSSNVKHATSFLFRQRSRYHAGFFFHHPLLQDVEYAWRVEPGSHYSCIMDIDPFEEMAQKNKTLEREEPLAVRSLYPLTLQFMRENLQLMTSIKESIFPWLVDNQDPMYAKVNGFNYCQIESNFMIIKLSYLRSPEYQNYFSFLDSTGGFYYERWNDASVQTLAAAMFLPQNQLHFFNHIGYTFERQTHCPWRNNDLGTCGCDITSATGK</sequence>
<protein>
    <submittedName>
        <fullName evidence="4">Uncharacterized protein</fullName>
    </submittedName>
</protein>
<dbReference type="Pfam" id="PF01793">
    <property type="entry name" value="Glyco_transf_15"/>
    <property type="match status" value="1"/>
</dbReference>
<dbReference type="EMBL" id="LK023316">
    <property type="protein sequence ID" value="CDS05165.1"/>
    <property type="molecule type" value="Genomic_DNA"/>
</dbReference>
<dbReference type="AlphaFoldDB" id="A0A077WCM2"/>
<keyword evidence="3" id="KW-1133">Transmembrane helix</keyword>
<dbReference type="PANTHER" id="PTHR31121:SF6">
    <property type="entry name" value="ALPHA-1,2 MANNOSYLTRANSFERASE KTR1"/>
    <property type="match status" value="1"/>
</dbReference>
<accession>A0A077WCM2</accession>
<feature type="transmembrane region" description="Helical" evidence="3">
    <location>
        <begin position="28"/>
        <end position="47"/>
    </location>
</feature>
<evidence type="ECO:0000313" key="4">
    <source>
        <dbReference type="EMBL" id="CDS05165.1"/>
    </source>
</evidence>
<name>A0A077WCM2_9FUNG</name>
<dbReference type="SUPFAM" id="SSF53448">
    <property type="entry name" value="Nucleotide-diphospho-sugar transferases"/>
    <property type="match status" value="1"/>
</dbReference>
<dbReference type="OrthoDB" id="439943at2759"/>
<organism evidence="4">
    <name type="scientific">Lichtheimia ramosa</name>
    <dbReference type="NCBI Taxonomy" id="688394"/>
    <lineage>
        <taxon>Eukaryota</taxon>
        <taxon>Fungi</taxon>
        <taxon>Fungi incertae sedis</taxon>
        <taxon>Mucoromycota</taxon>
        <taxon>Mucoromycotina</taxon>
        <taxon>Mucoromycetes</taxon>
        <taxon>Mucorales</taxon>
        <taxon>Lichtheimiaceae</taxon>
        <taxon>Lichtheimia</taxon>
    </lineage>
</organism>
<keyword evidence="3" id="KW-0812">Transmembrane</keyword>
<keyword evidence="3" id="KW-0472">Membrane</keyword>
<dbReference type="GO" id="GO:0006487">
    <property type="term" value="P:protein N-linked glycosylation"/>
    <property type="evidence" value="ECO:0007669"/>
    <property type="project" value="TreeGrafter"/>
</dbReference>
<evidence type="ECO:0000256" key="2">
    <source>
        <dbReference type="ARBA" id="ARBA00022679"/>
    </source>
</evidence>
<gene>
    <name evidence="4" type="ORF">LRAMOSA07694</name>
</gene>
<dbReference type="PANTHER" id="PTHR31121">
    <property type="entry name" value="ALPHA-1,2 MANNOSYLTRANSFERASE KTR1"/>
    <property type="match status" value="1"/>
</dbReference>
<dbReference type="GO" id="GO:0016020">
    <property type="term" value="C:membrane"/>
    <property type="evidence" value="ECO:0007669"/>
    <property type="project" value="InterPro"/>
</dbReference>
<comment type="similarity">
    <text evidence="1">Belongs to the glycosyltransferase 15 family.</text>
</comment>
<dbReference type="GO" id="GO:0000032">
    <property type="term" value="P:cell wall mannoprotein biosynthetic process"/>
    <property type="evidence" value="ECO:0007669"/>
    <property type="project" value="TreeGrafter"/>
</dbReference>
<dbReference type="GO" id="GO:0005794">
    <property type="term" value="C:Golgi apparatus"/>
    <property type="evidence" value="ECO:0007669"/>
    <property type="project" value="TreeGrafter"/>
</dbReference>
<proteinExistence type="inferred from homology"/>